<gene>
    <name evidence="4" type="ORF">RclHR1_00230028</name>
</gene>
<dbReference type="SUPFAM" id="SSF56112">
    <property type="entry name" value="Protein kinase-like (PK-like)"/>
    <property type="match status" value="1"/>
</dbReference>
<evidence type="ECO:0000313" key="4">
    <source>
        <dbReference type="EMBL" id="GBB94150.1"/>
    </source>
</evidence>
<dbReference type="InterPro" id="IPR051681">
    <property type="entry name" value="Ser/Thr_Kinases-Pseudokinases"/>
</dbReference>
<feature type="domain" description="Protein kinase" evidence="3">
    <location>
        <begin position="61"/>
        <end position="337"/>
    </location>
</feature>
<evidence type="ECO:0000259" key="3">
    <source>
        <dbReference type="PROSITE" id="PS50011"/>
    </source>
</evidence>
<keyword evidence="5" id="KW-1185">Reference proteome</keyword>
<dbReference type="PANTHER" id="PTHR44329:SF298">
    <property type="entry name" value="MIXED LINEAGE KINASE DOMAIN-LIKE PROTEIN"/>
    <property type="match status" value="1"/>
</dbReference>
<evidence type="ECO:0000256" key="2">
    <source>
        <dbReference type="ARBA" id="ARBA00022840"/>
    </source>
</evidence>
<proteinExistence type="predicted"/>
<dbReference type="Gene3D" id="1.10.510.10">
    <property type="entry name" value="Transferase(Phosphotransferase) domain 1"/>
    <property type="match status" value="1"/>
</dbReference>
<sequence>MKLKSLINKLKIFEKDSKPAIKGWTSGNPDIDKFIKDTMYDARHSDNYYFHFLEWVPYDRFTNITQIGVGGFSKIYSATWLDGKSSYYKLNNGSWKKSIPKPMKVTLKRLNGSQNISPEYLNELKVCWNLYNKLKESLLPFYGITKDPETKEFMIIEKFAEQGNLRNILSNNFNKILWKDKIELLCYLASNLKNLHELEYYHKNIHSGNILFYDHYYKKSYILDFGLTGPVNEQKDNVIYGVLPYIAPEVLNGEPYTSSSDIYSFGVIMAELSSGKPPFHNRKHNANLSLEICNGLRPEFGNETPEIYKKLAYRCMNANANQRPIATQLFEILEIWKDSINCKNFGYKRKEIKAIFEEADKGIPDISTSYKKDPDAVYTSRTFKFSNLPKPVNLSIIASYLNEENYQSRLLCQLV</sequence>
<name>A0A2Z6QW05_9GLOM</name>
<evidence type="ECO:0000313" key="5">
    <source>
        <dbReference type="Proteomes" id="UP000247702"/>
    </source>
</evidence>
<accession>A0A2Z6QW05</accession>
<dbReference type="PANTHER" id="PTHR44329">
    <property type="entry name" value="SERINE/THREONINE-PROTEIN KINASE TNNI3K-RELATED"/>
    <property type="match status" value="1"/>
</dbReference>
<dbReference type="InterPro" id="IPR000719">
    <property type="entry name" value="Prot_kinase_dom"/>
</dbReference>
<dbReference type="Pfam" id="PF07714">
    <property type="entry name" value="PK_Tyr_Ser-Thr"/>
    <property type="match status" value="1"/>
</dbReference>
<dbReference type="Proteomes" id="UP000247702">
    <property type="component" value="Unassembled WGS sequence"/>
</dbReference>
<evidence type="ECO:0000256" key="1">
    <source>
        <dbReference type="ARBA" id="ARBA00022741"/>
    </source>
</evidence>
<keyword evidence="2" id="KW-0067">ATP-binding</keyword>
<comment type="caution">
    <text evidence="4">The sequence shown here is derived from an EMBL/GenBank/DDBJ whole genome shotgun (WGS) entry which is preliminary data.</text>
</comment>
<dbReference type="EMBL" id="BEXD01001446">
    <property type="protein sequence ID" value="GBB94150.1"/>
    <property type="molecule type" value="Genomic_DNA"/>
</dbReference>
<dbReference type="InterPro" id="IPR011009">
    <property type="entry name" value="Kinase-like_dom_sf"/>
</dbReference>
<dbReference type="AlphaFoldDB" id="A0A2Z6QW05"/>
<dbReference type="InterPro" id="IPR001245">
    <property type="entry name" value="Ser-Thr/Tyr_kinase_cat_dom"/>
</dbReference>
<keyword evidence="1" id="KW-0547">Nucleotide-binding</keyword>
<dbReference type="PROSITE" id="PS50011">
    <property type="entry name" value="PROTEIN_KINASE_DOM"/>
    <property type="match status" value="1"/>
</dbReference>
<dbReference type="GO" id="GO:0005524">
    <property type="term" value="F:ATP binding"/>
    <property type="evidence" value="ECO:0007669"/>
    <property type="project" value="UniProtKB-KW"/>
</dbReference>
<organism evidence="4 5">
    <name type="scientific">Rhizophagus clarus</name>
    <dbReference type="NCBI Taxonomy" id="94130"/>
    <lineage>
        <taxon>Eukaryota</taxon>
        <taxon>Fungi</taxon>
        <taxon>Fungi incertae sedis</taxon>
        <taxon>Mucoromycota</taxon>
        <taxon>Glomeromycotina</taxon>
        <taxon>Glomeromycetes</taxon>
        <taxon>Glomerales</taxon>
        <taxon>Glomeraceae</taxon>
        <taxon>Rhizophagus</taxon>
    </lineage>
</organism>
<protein>
    <recommendedName>
        <fullName evidence="3">Protein kinase domain-containing protein</fullName>
    </recommendedName>
</protein>
<reference evidence="4 5" key="1">
    <citation type="submission" date="2017-11" db="EMBL/GenBank/DDBJ databases">
        <title>The genome of Rhizophagus clarus HR1 reveals common genetic basis of auxotrophy among arbuscular mycorrhizal fungi.</title>
        <authorList>
            <person name="Kobayashi Y."/>
        </authorList>
    </citation>
    <scope>NUCLEOTIDE SEQUENCE [LARGE SCALE GENOMIC DNA]</scope>
    <source>
        <strain evidence="4 5">HR1</strain>
    </source>
</reference>
<dbReference type="GO" id="GO:0004674">
    <property type="term" value="F:protein serine/threonine kinase activity"/>
    <property type="evidence" value="ECO:0007669"/>
    <property type="project" value="TreeGrafter"/>
</dbReference>